<evidence type="ECO:0000256" key="1">
    <source>
        <dbReference type="SAM" id="Phobius"/>
    </source>
</evidence>
<accession>W6N3N3</accession>
<dbReference type="PANTHER" id="PTHR30032">
    <property type="entry name" value="N-ACETYLMURAMOYL-L-ALANINE AMIDASE-RELATED"/>
    <property type="match status" value="1"/>
</dbReference>
<dbReference type="PANTHER" id="PTHR30032:SF4">
    <property type="entry name" value="AMIDASE ENHANCER"/>
    <property type="match status" value="1"/>
</dbReference>
<dbReference type="InterPro" id="IPR013486">
    <property type="entry name" value="SpoIID/LytB"/>
</dbReference>
<dbReference type="Proteomes" id="UP000019482">
    <property type="component" value="Unassembled WGS sequence"/>
</dbReference>
<feature type="domain" description="Sporulation stage II protein D amidase enhancer LytB N-terminal" evidence="2">
    <location>
        <begin position="58"/>
        <end position="165"/>
    </location>
</feature>
<sequence>MKRIFILIGMFSTFIILMSLIIVGFQYRQIKNLPDFFINSKNIISKERYADKIKVYITKENRVEEIPIEDYVAGVVAGEMPANFSEEALKAQAVAARTFALAHMEQYGGIKYKSNTGADVCDTPKCQVFMPKQERMEKWPLKYGNTYWNKVVDASESTQGEILTYNGKLVKEPYYFSTSSGVTEDASEAFNSDIGYLKSVKSPGEEIATKYKTSNTFSLQEFVGKVNSQYPKARLSIQNLSSQIKIEDRTEAGSVKQIKLGGITIAGTKFRMLMGLNSANFSISFSSSKVYIQCLGYGHDVGMSQWGANIMGKKGKNYKDILCHYYSGVKIEKISDIK</sequence>
<dbReference type="RefSeq" id="WP_017894686.1">
    <property type="nucleotide sequence ID" value="NZ_CBXI010000017.1"/>
</dbReference>
<gene>
    <name evidence="3" type="ORF">CTDIVETGP_1153</name>
</gene>
<organism evidence="3 4">
    <name type="scientific">Clostridium tyrobutyricum DIVETGP</name>
    <dbReference type="NCBI Taxonomy" id="1408889"/>
    <lineage>
        <taxon>Bacteria</taxon>
        <taxon>Bacillati</taxon>
        <taxon>Bacillota</taxon>
        <taxon>Clostridia</taxon>
        <taxon>Eubacteriales</taxon>
        <taxon>Clostridiaceae</taxon>
        <taxon>Clostridium</taxon>
    </lineage>
</organism>
<dbReference type="InterPro" id="IPR013693">
    <property type="entry name" value="SpoIID/LytB_N"/>
</dbReference>
<evidence type="ECO:0000313" key="3">
    <source>
        <dbReference type="EMBL" id="CDL91083.1"/>
    </source>
</evidence>
<dbReference type="NCBIfam" id="TIGR02669">
    <property type="entry name" value="SpoIID_LytB"/>
    <property type="match status" value="1"/>
</dbReference>
<evidence type="ECO:0000313" key="4">
    <source>
        <dbReference type="Proteomes" id="UP000019482"/>
    </source>
</evidence>
<feature type="transmembrane region" description="Helical" evidence="1">
    <location>
        <begin position="5"/>
        <end position="27"/>
    </location>
</feature>
<dbReference type="GO" id="GO:0030288">
    <property type="term" value="C:outer membrane-bounded periplasmic space"/>
    <property type="evidence" value="ECO:0007669"/>
    <property type="project" value="TreeGrafter"/>
</dbReference>
<protein>
    <submittedName>
        <fullName evidence="3">Stage II sporulation protein D (SpoIID)</fullName>
    </submittedName>
</protein>
<dbReference type="NCBIfam" id="TIGR02870">
    <property type="entry name" value="spore_II_D"/>
    <property type="match status" value="1"/>
</dbReference>
<dbReference type="EMBL" id="CBXI010000017">
    <property type="protein sequence ID" value="CDL91083.1"/>
    <property type="molecule type" value="Genomic_DNA"/>
</dbReference>
<dbReference type="GO" id="GO:0030435">
    <property type="term" value="P:sporulation resulting in formation of a cellular spore"/>
    <property type="evidence" value="ECO:0007669"/>
    <property type="project" value="InterPro"/>
</dbReference>
<comment type="caution">
    <text evidence="3">The sequence shown here is derived from an EMBL/GenBank/DDBJ whole genome shotgun (WGS) entry which is preliminary data.</text>
</comment>
<dbReference type="GeneID" id="29418483"/>
<dbReference type="AlphaFoldDB" id="W6N3N3"/>
<keyword evidence="4" id="KW-1185">Reference proteome</keyword>
<evidence type="ECO:0000259" key="2">
    <source>
        <dbReference type="Pfam" id="PF08486"/>
    </source>
</evidence>
<proteinExistence type="predicted"/>
<dbReference type="OrthoDB" id="9794671at2"/>
<dbReference type="InterPro" id="IPR014225">
    <property type="entry name" value="Spore_II_D_firmicutes"/>
</dbReference>
<name>W6N3N3_CLOTY</name>
<keyword evidence="1" id="KW-0472">Membrane</keyword>
<dbReference type="Pfam" id="PF08486">
    <property type="entry name" value="SpoIID"/>
    <property type="match status" value="1"/>
</dbReference>
<dbReference type="InterPro" id="IPR051922">
    <property type="entry name" value="Bact_Sporulation_Assoc"/>
</dbReference>
<keyword evidence="1" id="KW-0812">Transmembrane</keyword>
<keyword evidence="1" id="KW-1133">Transmembrane helix</keyword>
<reference evidence="3 4" key="1">
    <citation type="journal article" date="2015" name="Genome Announc.">
        <title>Draft Genome Sequence of Clostridium tyrobutyricum Strain DIVETGP, Isolated from Cow's Milk for Grana Padano Production.</title>
        <authorList>
            <person name="Soggiu A."/>
            <person name="Piras C."/>
            <person name="Gaiarsa S."/>
            <person name="Sassera D."/>
            <person name="Roncada P."/>
            <person name="Bendixen E."/>
            <person name="Brasca M."/>
            <person name="Bonizzi L."/>
        </authorList>
    </citation>
    <scope>NUCLEOTIDE SEQUENCE [LARGE SCALE GENOMIC DNA]</scope>
    <source>
        <strain evidence="3 4">DIVETGP</strain>
    </source>
</reference>